<keyword evidence="3 8" id="KW-0663">Pyridoxal phosphate</keyword>
<dbReference type="GO" id="GO:0004123">
    <property type="term" value="F:cystathionine gamma-lyase activity"/>
    <property type="evidence" value="ECO:0007669"/>
    <property type="project" value="TreeGrafter"/>
</dbReference>
<evidence type="ECO:0000313" key="12">
    <source>
        <dbReference type="Proteomes" id="UP000198822"/>
    </source>
</evidence>
<dbReference type="PIRSF" id="PIRSF001434">
    <property type="entry name" value="CGS"/>
    <property type="match status" value="1"/>
</dbReference>
<comment type="cofactor">
    <cofactor evidence="1 9">
        <name>pyridoxal 5'-phosphate</name>
        <dbReference type="ChEBI" id="CHEBI:597326"/>
    </cofactor>
</comment>
<comment type="similarity">
    <text evidence="2 9">Belongs to the trans-sulfuration enzymes family.</text>
</comment>
<accession>A0A1G8H4S5</accession>
<evidence type="ECO:0000256" key="6">
    <source>
        <dbReference type="ARBA" id="ARBA00048780"/>
    </source>
</evidence>
<protein>
    <recommendedName>
        <fullName evidence="4">homocysteine desulfhydrase</fullName>
        <ecNumber evidence="4">4.4.1.2</ecNumber>
    </recommendedName>
    <alternativeName>
        <fullName evidence="5">Homocysteine desulfhydrase</fullName>
    </alternativeName>
</protein>
<dbReference type="GO" id="GO:0030170">
    <property type="term" value="F:pyridoxal phosphate binding"/>
    <property type="evidence" value="ECO:0007669"/>
    <property type="project" value="InterPro"/>
</dbReference>
<proteinExistence type="inferred from homology"/>
<evidence type="ECO:0000256" key="4">
    <source>
        <dbReference type="ARBA" id="ARBA00047175"/>
    </source>
</evidence>
<reference evidence="12" key="1">
    <citation type="submission" date="2016-10" db="EMBL/GenBank/DDBJ databases">
        <authorList>
            <person name="Varghese N."/>
            <person name="Submissions S."/>
        </authorList>
    </citation>
    <scope>NUCLEOTIDE SEQUENCE [LARGE SCALE GENOMIC DNA]</scope>
    <source>
        <strain evidence="12">DSM 22002</strain>
    </source>
</reference>
<feature type="region of interest" description="Disordered" evidence="10">
    <location>
        <begin position="1"/>
        <end position="21"/>
    </location>
</feature>
<evidence type="ECO:0000256" key="10">
    <source>
        <dbReference type="SAM" id="MobiDB-lite"/>
    </source>
</evidence>
<sequence>MTHASQHPATIAVTAGRPPAESDQPLNAQIMLASSFIAGGDLEYARFQNPTWSALEETIGQLEGGRALAFASGMAAVAAVLDQVPHGGRVVVPRHAYQGSLGLLEQHRVAGRIEPVLVDVEDVDAVVAAIPGAALVWMETPTNPALEVADLARIVAAAKEAGVPVAVDNTFATPLLQRPLEDGADVVVHSATKLMSGHSDVIMGAVVTNDDDWFTRLHGNRSLHGAIPGPFEAFLVLRGLRTLDVRLERAQATAKAVAAALEAHPAVSRVRYPGFSTVVSFEVESAERADRVVAAVQLARHATSLGGVETTLERRRRWASESKSIPEGLIRLSVGIEHADDVIADLLQALDA</sequence>
<dbReference type="GO" id="GO:0003962">
    <property type="term" value="F:cystathionine gamma-synthase activity"/>
    <property type="evidence" value="ECO:0007669"/>
    <property type="project" value="TreeGrafter"/>
</dbReference>
<dbReference type="OrthoDB" id="9780685at2"/>
<dbReference type="Gene3D" id="3.40.640.10">
    <property type="entry name" value="Type I PLP-dependent aspartate aminotransferase-like (Major domain)"/>
    <property type="match status" value="1"/>
</dbReference>
<dbReference type="EC" id="4.4.1.2" evidence="4"/>
<gene>
    <name evidence="11" type="ORF">SAMN04489720_3213</name>
</gene>
<feature type="modified residue" description="N6-(pyridoxal phosphate)lysine" evidence="8">
    <location>
        <position position="193"/>
    </location>
</feature>
<evidence type="ECO:0000256" key="8">
    <source>
        <dbReference type="PIRSR" id="PIRSR001434-2"/>
    </source>
</evidence>
<comment type="catalytic activity">
    <reaction evidence="7">
        <text>L-methionine + H2O = methanethiol + 2-oxobutanoate + NH4(+)</text>
        <dbReference type="Rhea" id="RHEA:23800"/>
        <dbReference type="ChEBI" id="CHEBI:15377"/>
        <dbReference type="ChEBI" id="CHEBI:16007"/>
        <dbReference type="ChEBI" id="CHEBI:16763"/>
        <dbReference type="ChEBI" id="CHEBI:28938"/>
        <dbReference type="ChEBI" id="CHEBI:57844"/>
        <dbReference type="EC" id="4.4.1.11"/>
    </reaction>
    <physiologicalReaction direction="left-to-right" evidence="7">
        <dbReference type="Rhea" id="RHEA:23801"/>
    </physiologicalReaction>
</comment>
<dbReference type="InterPro" id="IPR015424">
    <property type="entry name" value="PyrdxlP-dep_Trfase"/>
</dbReference>
<dbReference type="STRING" id="399736.SAMN04489720_3213"/>
<dbReference type="SUPFAM" id="SSF53383">
    <property type="entry name" value="PLP-dependent transferases"/>
    <property type="match status" value="1"/>
</dbReference>
<evidence type="ECO:0000256" key="7">
    <source>
        <dbReference type="ARBA" id="ARBA00052699"/>
    </source>
</evidence>
<dbReference type="EMBL" id="LT629695">
    <property type="protein sequence ID" value="SDI01616.1"/>
    <property type="molecule type" value="Genomic_DNA"/>
</dbReference>
<dbReference type="AlphaFoldDB" id="A0A1G8H4S5"/>
<dbReference type="GO" id="GO:0018826">
    <property type="term" value="F:methionine gamma-lyase activity"/>
    <property type="evidence" value="ECO:0007669"/>
    <property type="project" value="UniProtKB-EC"/>
</dbReference>
<dbReference type="FunFam" id="3.40.640.10:FF:000046">
    <property type="entry name" value="Cystathionine gamma-lyase"/>
    <property type="match status" value="1"/>
</dbReference>
<evidence type="ECO:0000256" key="2">
    <source>
        <dbReference type="ARBA" id="ARBA00009077"/>
    </source>
</evidence>
<keyword evidence="12" id="KW-1185">Reference proteome</keyword>
<evidence type="ECO:0000256" key="5">
    <source>
        <dbReference type="ARBA" id="ARBA00047199"/>
    </source>
</evidence>
<dbReference type="PANTHER" id="PTHR11808">
    <property type="entry name" value="TRANS-SULFURATION ENZYME FAMILY MEMBER"/>
    <property type="match status" value="1"/>
</dbReference>
<name>A0A1G8H4S5_9MICO</name>
<comment type="catalytic activity">
    <reaction evidence="6">
        <text>L-homocysteine + H2O = 2-oxobutanoate + hydrogen sulfide + NH4(+) + H(+)</text>
        <dbReference type="Rhea" id="RHEA:14501"/>
        <dbReference type="ChEBI" id="CHEBI:15377"/>
        <dbReference type="ChEBI" id="CHEBI:15378"/>
        <dbReference type="ChEBI" id="CHEBI:16763"/>
        <dbReference type="ChEBI" id="CHEBI:28938"/>
        <dbReference type="ChEBI" id="CHEBI:29919"/>
        <dbReference type="ChEBI" id="CHEBI:58199"/>
        <dbReference type="EC" id="4.4.1.2"/>
    </reaction>
    <physiologicalReaction direction="left-to-right" evidence="6">
        <dbReference type="Rhea" id="RHEA:14502"/>
    </physiologicalReaction>
</comment>
<dbReference type="GO" id="GO:0019346">
    <property type="term" value="P:transsulfuration"/>
    <property type="evidence" value="ECO:0007669"/>
    <property type="project" value="InterPro"/>
</dbReference>
<evidence type="ECO:0000256" key="1">
    <source>
        <dbReference type="ARBA" id="ARBA00001933"/>
    </source>
</evidence>
<dbReference type="PANTHER" id="PTHR11808:SF15">
    <property type="entry name" value="CYSTATHIONINE GAMMA-LYASE"/>
    <property type="match status" value="1"/>
</dbReference>
<dbReference type="Pfam" id="PF01053">
    <property type="entry name" value="Cys_Met_Meta_PP"/>
    <property type="match status" value="1"/>
</dbReference>
<evidence type="ECO:0000256" key="9">
    <source>
        <dbReference type="RuleBase" id="RU362118"/>
    </source>
</evidence>
<dbReference type="InterPro" id="IPR000277">
    <property type="entry name" value="Cys/Met-Metab_PyrdxlP-dep_enz"/>
</dbReference>
<dbReference type="InterPro" id="IPR015421">
    <property type="entry name" value="PyrdxlP-dep_Trfase_major"/>
</dbReference>
<dbReference type="InterPro" id="IPR015422">
    <property type="entry name" value="PyrdxlP-dep_Trfase_small"/>
</dbReference>
<dbReference type="Gene3D" id="3.90.1150.10">
    <property type="entry name" value="Aspartate Aminotransferase, domain 1"/>
    <property type="match status" value="2"/>
</dbReference>
<evidence type="ECO:0000313" key="11">
    <source>
        <dbReference type="EMBL" id="SDI01616.1"/>
    </source>
</evidence>
<evidence type="ECO:0000256" key="3">
    <source>
        <dbReference type="ARBA" id="ARBA00022898"/>
    </source>
</evidence>
<organism evidence="11 12">
    <name type="scientific">Agrococcus jejuensis</name>
    <dbReference type="NCBI Taxonomy" id="399736"/>
    <lineage>
        <taxon>Bacteria</taxon>
        <taxon>Bacillati</taxon>
        <taxon>Actinomycetota</taxon>
        <taxon>Actinomycetes</taxon>
        <taxon>Micrococcales</taxon>
        <taxon>Microbacteriaceae</taxon>
        <taxon>Agrococcus</taxon>
    </lineage>
</organism>
<dbReference type="GO" id="GO:0047982">
    <property type="term" value="F:homocysteine desulfhydrase activity"/>
    <property type="evidence" value="ECO:0007669"/>
    <property type="project" value="UniProtKB-EC"/>
</dbReference>
<dbReference type="GO" id="GO:0019343">
    <property type="term" value="P:cysteine biosynthetic process via cystathionine"/>
    <property type="evidence" value="ECO:0007669"/>
    <property type="project" value="TreeGrafter"/>
</dbReference>
<dbReference type="Proteomes" id="UP000198822">
    <property type="component" value="Chromosome I"/>
</dbReference>
<dbReference type="RefSeq" id="WP_092506610.1">
    <property type="nucleotide sequence ID" value="NZ_LT629695.1"/>
</dbReference>
<dbReference type="GO" id="GO:0005737">
    <property type="term" value="C:cytoplasm"/>
    <property type="evidence" value="ECO:0007669"/>
    <property type="project" value="TreeGrafter"/>
</dbReference>